<keyword evidence="2" id="KW-1185">Reference proteome</keyword>
<feature type="non-terminal residue" evidence="1">
    <location>
        <position position="348"/>
    </location>
</feature>
<reference evidence="1" key="1">
    <citation type="submission" date="2021-06" db="EMBL/GenBank/DDBJ databases">
        <authorList>
            <person name="Kallberg Y."/>
            <person name="Tangrot J."/>
            <person name="Rosling A."/>
        </authorList>
    </citation>
    <scope>NUCLEOTIDE SEQUENCE</scope>
    <source>
        <strain evidence="1">28 12/20/2015</strain>
    </source>
</reference>
<evidence type="ECO:0000313" key="2">
    <source>
        <dbReference type="Proteomes" id="UP000789366"/>
    </source>
</evidence>
<organism evidence="1 2">
    <name type="scientific">Cetraspora pellucida</name>
    <dbReference type="NCBI Taxonomy" id="1433469"/>
    <lineage>
        <taxon>Eukaryota</taxon>
        <taxon>Fungi</taxon>
        <taxon>Fungi incertae sedis</taxon>
        <taxon>Mucoromycota</taxon>
        <taxon>Glomeromycotina</taxon>
        <taxon>Glomeromycetes</taxon>
        <taxon>Diversisporales</taxon>
        <taxon>Gigasporaceae</taxon>
        <taxon>Cetraspora</taxon>
    </lineage>
</organism>
<dbReference type="EMBL" id="CAJVPW010009119">
    <property type="protein sequence ID" value="CAG8601208.1"/>
    <property type="molecule type" value="Genomic_DNA"/>
</dbReference>
<comment type="caution">
    <text evidence="1">The sequence shown here is derived from an EMBL/GenBank/DDBJ whole genome shotgun (WGS) entry which is preliminary data.</text>
</comment>
<protein>
    <submittedName>
        <fullName evidence="1">395_t:CDS:1</fullName>
    </submittedName>
</protein>
<sequence length="348" mass="39008">MAFRKQESKAVTSLRELLLPSFREMLLPSFREMLLPSFRQNFLFIKSIGSEGVDYVLYNSPKKSKERCNGCGRPEFAVMCSGAIQGLTEGDIETWLITELDISFTHVVKRIHEEFAFIHFNSYYDASVFYQAYKGYRDGPFVEPQGIIQVKISETFYFGTRNKVTYLDTPFNKKLKTISENGDQPIVSASSSKNSSRVANFAPCDIDSEQECCSQGSSISSTSVQDISAPQDRCAQGKGIGPTPIQDIYAPFAIYNDIRDGYMNIVVFTPSISSKEDLEIVYNGDCEIIVMAKLQAIDVSGFVFINNLPNRLEIKVTLPNRIDEECKAKVTINNGVALISLKSKDSKR</sequence>
<accession>A0ACA9MQR4</accession>
<gene>
    <name evidence="1" type="ORF">SPELUC_LOCUS7124</name>
</gene>
<dbReference type="Proteomes" id="UP000789366">
    <property type="component" value="Unassembled WGS sequence"/>
</dbReference>
<name>A0ACA9MQR4_9GLOM</name>
<proteinExistence type="predicted"/>
<evidence type="ECO:0000313" key="1">
    <source>
        <dbReference type="EMBL" id="CAG8601208.1"/>
    </source>
</evidence>